<accession>A0A4S8KR86</accession>
<feature type="region of interest" description="Disordered" evidence="1">
    <location>
        <begin position="92"/>
        <end position="142"/>
    </location>
</feature>
<feature type="region of interest" description="Disordered" evidence="1">
    <location>
        <begin position="1"/>
        <end position="25"/>
    </location>
</feature>
<evidence type="ECO:0000256" key="1">
    <source>
        <dbReference type="SAM" id="MobiDB-lite"/>
    </source>
</evidence>
<dbReference type="OrthoDB" id="3049134at2759"/>
<reference evidence="2 3" key="1">
    <citation type="journal article" date="2019" name="Nat. Ecol. Evol.">
        <title>Megaphylogeny resolves global patterns of mushroom evolution.</title>
        <authorList>
            <person name="Varga T."/>
            <person name="Krizsan K."/>
            <person name="Foldi C."/>
            <person name="Dima B."/>
            <person name="Sanchez-Garcia M."/>
            <person name="Sanchez-Ramirez S."/>
            <person name="Szollosi G.J."/>
            <person name="Szarkandi J.G."/>
            <person name="Papp V."/>
            <person name="Albert L."/>
            <person name="Andreopoulos W."/>
            <person name="Angelini C."/>
            <person name="Antonin V."/>
            <person name="Barry K.W."/>
            <person name="Bougher N.L."/>
            <person name="Buchanan P."/>
            <person name="Buyck B."/>
            <person name="Bense V."/>
            <person name="Catcheside P."/>
            <person name="Chovatia M."/>
            <person name="Cooper J."/>
            <person name="Damon W."/>
            <person name="Desjardin D."/>
            <person name="Finy P."/>
            <person name="Geml J."/>
            <person name="Haridas S."/>
            <person name="Hughes K."/>
            <person name="Justo A."/>
            <person name="Karasinski D."/>
            <person name="Kautmanova I."/>
            <person name="Kiss B."/>
            <person name="Kocsube S."/>
            <person name="Kotiranta H."/>
            <person name="LaButti K.M."/>
            <person name="Lechner B.E."/>
            <person name="Liimatainen K."/>
            <person name="Lipzen A."/>
            <person name="Lukacs Z."/>
            <person name="Mihaltcheva S."/>
            <person name="Morgado L.N."/>
            <person name="Niskanen T."/>
            <person name="Noordeloos M.E."/>
            <person name="Ohm R.A."/>
            <person name="Ortiz-Santana B."/>
            <person name="Ovrebo C."/>
            <person name="Racz N."/>
            <person name="Riley R."/>
            <person name="Savchenko A."/>
            <person name="Shiryaev A."/>
            <person name="Soop K."/>
            <person name="Spirin V."/>
            <person name="Szebenyi C."/>
            <person name="Tomsovsky M."/>
            <person name="Tulloss R.E."/>
            <person name="Uehling J."/>
            <person name="Grigoriev I.V."/>
            <person name="Vagvolgyi C."/>
            <person name="Papp T."/>
            <person name="Martin F.M."/>
            <person name="Miettinen O."/>
            <person name="Hibbett D.S."/>
            <person name="Nagy L.G."/>
        </authorList>
    </citation>
    <scope>NUCLEOTIDE SEQUENCE [LARGE SCALE GENOMIC DNA]</scope>
    <source>
        <strain evidence="2 3">CBS 962.96</strain>
    </source>
</reference>
<keyword evidence="3" id="KW-1185">Reference proteome</keyword>
<dbReference type="Proteomes" id="UP000297245">
    <property type="component" value="Unassembled WGS sequence"/>
</dbReference>
<organism evidence="2 3">
    <name type="scientific">Dendrothele bispora (strain CBS 962.96)</name>
    <dbReference type="NCBI Taxonomy" id="1314807"/>
    <lineage>
        <taxon>Eukaryota</taxon>
        <taxon>Fungi</taxon>
        <taxon>Dikarya</taxon>
        <taxon>Basidiomycota</taxon>
        <taxon>Agaricomycotina</taxon>
        <taxon>Agaricomycetes</taxon>
        <taxon>Agaricomycetidae</taxon>
        <taxon>Agaricales</taxon>
        <taxon>Agaricales incertae sedis</taxon>
        <taxon>Dendrothele</taxon>
    </lineage>
</organism>
<evidence type="ECO:0000313" key="3">
    <source>
        <dbReference type="Proteomes" id="UP000297245"/>
    </source>
</evidence>
<dbReference type="EMBL" id="ML180235">
    <property type="protein sequence ID" value="THU78229.1"/>
    <property type="molecule type" value="Genomic_DNA"/>
</dbReference>
<protein>
    <submittedName>
        <fullName evidence="2">Uncharacterized protein</fullName>
    </submittedName>
</protein>
<dbReference type="AlphaFoldDB" id="A0A4S8KR86"/>
<proteinExistence type="predicted"/>
<name>A0A4S8KR86_DENBC</name>
<evidence type="ECO:0000313" key="2">
    <source>
        <dbReference type="EMBL" id="THU78229.1"/>
    </source>
</evidence>
<feature type="compositionally biased region" description="Polar residues" evidence="1">
    <location>
        <begin position="133"/>
        <end position="142"/>
    </location>
</feature>
<gene>
    <name evidence="2" type="ORF">K435DRAFT_811727</name>
</gene>
<sequence>MAARSFTKREHPEDEELESQPQKKLRQARNMANLKFENYVGEGGYFNSQVSDTQIFDFSESQSTGGVLDIREESQPHYGSDDNDWFLYESQSCSQSDDENHDNSSNNTNGLDVGGIHSTSTGDNTFEHKTSKPNDSWGPNTLNQRKLEDLLAVKYRDNNIVLDLLKEKKELDGIKGNWHILKEDNDYDHPTPVAIRHLVRQAGITQRNFHQMNALRKSHFAVAGFLVRVANELIHHGGQAEDLERLKDTIIDGKILMDLSEKLLDIEGTSRAAVL</sequence>